<feature type="domain" description="RING-type" evidence="10">
    <location>
        <begin position="39"/>
        <end position="79"/>
    </location>
</feature>
<proteinExistence type="predicted"/>
<dbReference type="GO" id="GO:0008270">
    <property type="term" value="F:zinc ion binding"/>
    <property type="evidence" value="ECO:0007669"/>
    <property type="project" value="UniProtKB-KW"/>
</dbReference>
<feature type="compositionally biased region" description="Polar residues" evidence="9">
    <location>
        <begin position="347"/>
        <end position="357"/>
    </location>
</feature>
<dbReference type="InterPro" id="IPR001841">
    <property type="entry name" value="Znf_RING"/>
</dbReference>
<dbReference type="GO" id="GO:0009561">
    <property type="term" value="P:megagametogenesis"/>
    <property type="evidence" value="ECO:0007669"/>
    <property type="project" value="EnsemblPlants"/>
</dbReference>
<dbReference type="Pfam" id="PF13639">
    <property type="entry name" value="zf-RING_2"/>
    <property type="match status" value="1"/>
</dbReference>
<dbReference type="AlphaFoldDB" id="A0A1S3C9D8"/>
<feature type="region of interest" description="Disordered" evidence="9">
    <location>
        <begin position="164"/>
        <end position="242"/>
    </location>
</feature>
<evidence type="ECO:0000256" key="3">
    <source>
        <dbReference type="ARBA" id="ARBA00022679"/>
    </source>
</evidence>
<sequence>MANFTSSSSPSPSSVSLNPNAVSASAAAAASDDDFDDACCICLDPFTSDDPATITSCKHEYHLQCILDWSQRSDECPICCQLLALKDPVGQELLAAMASERLLKSRSLSSAASTSLRFHENFDFDHDSVHSDDSDFDDLIMQHLAAAASRARYVHRRERQRHFGVGPSQVASACPEVPMSPRFQDATLTSPNSDSPSPGSPMPSVGQTGINKISPSVILLPDTPSGSQQKTNQSEGLSFQDSIKSKWSATSAKYKESILRSTQGIKEKLLARNSSVKELSKGVKREVSAGIAGVARMIDRLDLTSKRNTGSVSFFSCGGTSNSLKGKNVVQESAGTDGSVKINRICTGSPSQVSPTVPGSVEVSLAQRGD</sequence>
<evidence type="ECO:0000256" key="9">
    <source>
        <dbReference type="SAM" id="MobiDB-lite"/>
    </source>
</evidence>
<dbReference type="SMART" id="SM00184">
    <property type="entry name" value="RING"/>
    <property type="match status" value="1"/>
</dbReference>
<keyword evidence="7" id="KW-0862">Zinc</keyword>
<evidence type="ECO:0000313" key="12">
    <source>
        <dbReference type="Proteomes" id="UP001652600"/>
    </source>
</evidence>
<feature type="compositionally biased region" description="Polar residues" evidence="9">
    <location>
        <begin position="224"/>
        <end position="242"/>
    </location>
</feature>
<dbReference type="Gene3D" id="3.30.40.10">
    <property type="entry name" value="Zinc/RING finger domain, C3HC4 (zinc finger)"/>
    <property type="match status" value="1"/>
</dbReference>
<evidence type="ECO:0000256" key="5">
    <source>
        <dbReference type="ARBA" id="ARBA00022771"/>
    </source>
</evidence>
<dbReference type="PROSITE" id="PS50089">
    <property type="entry name" value="ZF_RING_2"/>
    <property type="match status" value="1"/>
</dbReference>
<dbReference type="Proteomes" id="UP001652600">
    <property type="component" value="Chromosome 11"/>
</dbReference>
<keyword evidence="6" id="KW-0833">Ubl conjugation pathway</keyword>
<dbReference type="GO" id="GO:0055046">
    <property type="term" value="P:microgametogenesis"/>
    <property type="evidence" value="ECO:0007669"/>
    <property type="project" value="EnsemblPlants"/>
</dbReference>
<accession>A0A1S3C9D8</accession>
<dbReference type="InterPro" id="IPR013083">
    <property type="entry name" value="Znf_RING/FYVE/PHD"/>
</dbReference>
<dbReference type="SUPFAM" id="SSF57850">
    <property type="entry name" value="RING/U-box"/>
    <property type="match status" value="1"/>
</dbReference>
<evidence type="ECO:0000313" key="11">
    <source>
        <dbReference type="EnsemblPlants" id="MELO3C021411.2.1"/>
    </source>
</evidence>
<dbReference type="KEGG" id="cmo:103497932"/>
<dbReference type="PANTHER" id="PTHR46463">
    <property type="entry name" value="ZINC FINGER, RING/FYVE/PHD-TYPE"/>
    <property type="match status" value="1"/>
</dbReference>
<dbReference type="OrthoDB" id="8062037at2759"/>
<dbReference type="Gramene" id="MELO3C021411.2.1">
    <property type="protein sequence ID" value="MELO3C021411.2.1"/>
    <property type="gene ID" value="MELO3C021411.2"/>
</dbReference>
<dbReference type="EnsemblPlants" id="MELO3C021411.2.1">
    <property type="protein sequence ID" value="MELO3C021411.2.1"/>
    <property type="gene ID" value="MELO3C021411.2"/>
</dbReference>
<reference evidence="13" key="2">
    <citation type="submission" date="2025-04" db="UniProtKB">
        <authorList>
            <consortium name="RefSeq"/>
        </authorList>
    </citation>
    <scope>IDENTIFICATION</scope>
</reference>
<evidence type="ECO:0000259" key="10">
    <source>
        <dbReference type="PROSITE" id="PS50089"/>
    </source>
</evidence>
<dbReference type="eggNOG" id="KOG0800">
    <property type="taxonomic scope" value="Eukaryota"/>
</dbReference>
<evidence type="ECO:0000256" key="7">
    <source>
        <dbReference type="ARBA" id="ARBA00022833"/>
    </source>
</evidence>
<feature type="region of interest" description="Disordered" evidence="9">
    <location>
        <begin position="347"/>
        <end position="370"/>
    </location>
</feature>
<dbReference type="GeneID" id="103497932"/>
<dbReference type="GO" id="GO:0051726">
    <property type="term" value="P:regulation of cell cycle"/>
    <property type="evidence" value="ECO:0007669"/>
    <property type="project" value="EnsemblPlants"/>
</dbReference>
<comment type="catalytic activity">
    <reaction evidence="1">
        <text>S-ubiquitinyl-[E2 ubiquitin-conjugating enzyme]-L-cysteine + [acceptor protein]-L-lysine = [E2 ubiquitin-conjugating enzyme]-L-cysteine + N(6)-ubiquitinyl-[acceptor protein]-L-lysine.</text>
        <dbReference type="EC" id="2.3.2.27"/>
    </reaction>
</comment>
<gene>
    <name evidence="13" type="primary">LOC103497932</name>
    <name evidence="11" type="synonym">103497932</name>
</gene>
<evidence type="ECO:0000256" key="4">
    <source>
        <dbReference type="ARBA" id="ARBA00022723"/>
    </source>
</evidence>
<evidence type="ECO:0000256" key="2">
    <source>
        <dbReference type="ARBA" id="ARBA00012483"/>
    </source>
</evidence>
<organism evidence="12 13">
    <name type="scientific">Cucumis melo</name>
    <name type="common">Muskmelon</name>
    <dbReference type="NCBI Taxonomy" id="3656"/>
    <lineage>
        <taxon>Eukaryota</taxon>
        <taxon>Viridiplantae</taxon>
        <taxon>Streptophyta</taxon>
        <taxon>Embryophyta</taxon>
        <taxon>Tracheophyta</taxon>
        <taxon>Spermatophyta</taxon>
        <taxon>Magnoliopsida</taxon>
        <taxon>eudicotyledons</taxon>
        <taxon>Gunneridae</taxon>
        <taxon>Pentapetalae</taxon>
        <taxon>rosids</taxon>
        <taxon>fabids</taxon>
        <taxon>Cucurbitales</taxon>
        <taxon>Cucurbitaceae</taxon>
        <taxon>Benincaseae</taxon>
        <taxon>Cucumis</taxon>
    </lineage>
</organism>
<evidence type="ECO:0000313" key="13">
    <source>
        <dbReference type="RefSeq" id="XP_008458566.1"/>
    </source>
</evidence>
<dbReference type="EC" id="2.3.2.27" evidence="2"/>
<dbReference type="RefSeq" id="XP_008458566.1">
    <property type="nucleotide sequence ID" value="XM_008460344.2"/>
</dbReference>
<dbReference type="PANTHER" id="PTHR46463:SF16">
    <property type="entry name" value="E3 UBIQUITIN-PROTEIN LIGASE RHF1A"/>
    <property type="match status" value="1"/>
</dbReference>
<name>A0A1S3C9D8_CUCME</name>
<dbReference type="InParanoid" id="A0A1S3C9D8"/>
<keyword evidence="3" id="KW-0808">Transferase</keyword>
<dbReference type="GO" id="GO:0061630">
    <property type="term" value="F:ubiquitin protein ligase activity"/>
    <property type="evidence" value="ECO:0007669"/>
    <property type="project" value="UniProtKB-EC"/>
</dbReference>
<reference evidence="11" key="1">
    <citation type="submission" date="2023-03" db="UniProtKB">
        <authorList>
            <consortium name="EnsemblPlants"/>
        </authorList>
    </citation>
    <scope>IDENTIFICATION</scope>
</reference>
<dbReference type="GO" id="GO:0016567">
    <property type="term" value="P:protein ubiquitination"/>
    <property type="evidence" value="ECO:0007669"/>
    <property type="project" value="EnsemblPlants"/>
</dbReference>
<keyword evidence="5 8" id="KW-0863">Zinc-finger</keyword>
<evidence type="ECO:0000256" key="1">
    <source>
        <dbReference type="ARBA" id="ARBA00000900"/>
    </source>
</evidence>
<evidence type="ECO:0000256" key="6">
    <source>
        <dbReference type="ARBA" id="ARBA00022786"/>
    </source>
</evidence>
<keyword evidence="12" id="KW-1185">Reference proteome</keyword>
<keyword evidence="4" id="KW-0479">Metal-binding</keyword>
<protein>
    <recommendedName>
        <fullName evidence="2">RING-type E3 ubiquitin transferase</fullName>
        <ecNumber evidence="2">2.3.2.27</ecNumber>
    </recommendedName>
</protein>
<feature type="compositionally biased region" description="Polar residues" evidence="9">
    <location>
        <begin position="205"/>
        <end position="214"/>
    </location>
</feature>
<dbReference type="GO" id="GO:0010498">
    <property type="term" value="P:proteasomal protein catabolic process"/>
    <property type="evidence" value="ECO:0007669"/>
    <property type="project" value="EnsemblPlants"/>
</dbReference>
<evidence type="ECO:0000256" key="8">
    <source>
        <dbReference type="PROSITE-ProRule" id="PRU00175"/>
    </source>
</evidence>